<dbReference type="InterPro" id="IPR001021">
    <property type="entry name" value="Ribosomal_bL25_long"/>
</dbReference>
<evidence type="ECO:0000259" key="6">
    <source>
        <dbReference type="Pfam" id="PF01386"/>
    </source>
</evidence>
<dbReference type="InterPro" id="IPR011035">
    <property type="entry name" value="Ribosomal_bL25/Gln-tRNA_synth"/>
</dbReference>
<protein>
    <recommendedName>
        <fullName evidence="5">Large ribosomal subunit protein bL25</fullName>
    </recommendedName>
    <alternativeName>
        <fullName evidence="5">General stress protein CTC</fullName>
    </alternativeName>
</protein>
<dbReference type="GO" id="GO:0008097">
    <property type="term" value="F:5S rRNA binding"/>
    <property type="evidence" value="ECO:0007669"/>
    <property type="project" value="InterPro"/>
</dbReference>
<dbReference type="Pfam" id="PF14693">
    <property type="entry name" value="Ribosomal_TL5_C"/>
    <property type="match status" value="1"/>
</dbReference>
<accession>A0A4Y7RAK1</accession>
<dbReference type="Gene3D" id="2.170.120.20">
    <property type="entry name" value="Ribosomal protein L25, beta domain"/>
    <property type="match status" value="1"/>
</dbReference>
<comment type="similarity">
    <text evidence="5">Belongs to the bacterial ribosomal protein bL25 family. CTC subfamily.</text>
</comment>
<dbReference type="InterPro" id="IPR020056">
    <property type="entry name" value="Rbsml_bL25/Gln-tRNA_synth_N"/>
</dbReference>
<reference evidence="8 9" key="1">
    <citation type="journal article" date="2018" name="Environ. Microbiol.">
        <title>Novel energy conservation strategies and behaviour of Pelotomaculum schinkii driving syntrophic propionate catabolism.</title>
        <authorList>
            <person name="Hidalgo-Ahumada C.A.P."/>
            <person name="Nobu M.K."/>
            <person name="Narihiro T."/>
            <person name="Tamaki H."/>
            <person name="Liu W.T."/>
            <person name="Kamagata Y."/>
            <person name="Stams A.J.M."/>
            <person name="Imachi H."/>
            <person name="Sousa D.Z."/>
        </authorList>
    </citation>
    <scope>NUCLEOTIDE SEQUENCE [LARGE SCALE GENOMIC DNA]</scope>
    <source>
        <strain evidence="8 9">HH</strain>
    </source>
</reference>
<evidence type="ECO:0000256" key="5">
    <source>
        <dbReference type="HAMAP-Rule" id="MF_01334"/>
    </source>
</evidence>
<dbReference type="Proteomes" id="UP000298324">
    <property type="component" value="Unassembled WGS sequence"/>
</dbReference>
<dbReference type="CDD" id="cd00495">
    <property type="entry name" value="Ribosomal_L25_TL5_CTC"/>
    <property type="match status" value="1"/>
</dbReference>
<dbReference type="GO" id="GO:0022625">
    <property type="term" value="C:cytosolic large ribosomal subunit"/>
    <property type="evidence" value="ECO:0007669"/>
    <property type="project" value="TreeGrafter"/>
</dbReference>
<proteinExistence type="inferred from homology"/>
<dbReference type="EMBL" id="QFGA01000002">
    <property type="protein sequence ID" value="TEB05984.1"/>
    <property type="molecule type" value="Genomic_DNA"/>
</dbReference>
<keyword evidence="4 5" id="KW-0687">Ribonucleoprotein</keyword>
<sequence length="210" mass="22715">MRKMEAIKLDAQVRLEKNKFHKHNLRKNGFIPAVIYGKSMKSMAIAVNTNELQKILGQAGSNALIHMNVKRDGATEDHQVLVKSVQRDALRGTLIHADFHQVSLKDMVTATVPVHLAGSAPGVSKGGILAQPMRGVEVECLASNIPDAITVDISNLDIGQEITLADLVLPNGVKATGEGHAHVVAIYTTRAADVEEEAKEEGEESKEKDE</sequence>
<dbReference type="InterPro" id="IPR020930">
    <property type="entry name" value="Ribosomal_uL5_bac-type"/>
</dbReference>
<dbReference type="SUPFAM" id="SSF50715">
    <property type="entry name" value="Ribosomal protein L25-like"/>
    <property type="match status" value="1"/>
</dbReference>
<dbReference type="AlphaFoldDB" id="A0A4Y7RAK1"/>
<comment type="caution">
    <text evidence="8">The sequence shown here is derived from an EMBL/GenBank/DDBJ whole genome shotgun (WGS) entry which is preliminary data.</text>
</comment>
<evidence type="ECO:0000256" key="2">
    <source>
        <dbReference type="ARBA" id="ARBA00022884"/>
    </source>
</evidence>
<comment type="subunit">
    <text evidence="5">Part of the 50S ribosomal subunit; part of the 5S rRNA/L5/L18/L25 subcomplex. Contacts the 5S rRNA. Binds to the 5S rRNA independently of L5 and L18.</text>
</comment>
<evidence type="ECO:0000313" key="9">
    <source>
        <dbReference type="Proteomes" id="UP000298324"/>
    </source>
</evidence>
<dbReference type="Pfam" id="PF01386">
    <property type="entry name" value="Ribosomal_L25p"/>
    <property type="match status" value="1"/>
</dbReference>
<dbReference type="InterPro" id="IPR029751">
    <property type="entry name" value="Ribosomal_L25_dom"/>
</dbReference>
<dbReference type="GO" id="GO:0006412">
    <property type="term" value="P:translation"/>
    <property type="evidence" value="ECO:0007669"/>
    <property type="project" value="UniProtKB-UniRule"/>
</dbReference>
<evidence type="ECO:0000256" key="1">
    <source>
        <dbReference type="ARBA" id="ARBA00022730"/>
    </source>
</evidence>
<keyword evidence="3 5" id="KW-0689">Ribosomal protein</keyword>
<evidence type="ECO:0000256" key="3">
    <source>
        <dbReference type="ARBA" id="ARBA00022980"/>
    </source>
</evidence>
<keyword evidence="1 5" id="KW-0699">rRNA-binding</keyword>
<dbReference type="InterPro" id="IPR037121">
    <property type="entry name" value="Ribosomal_bL25_C"/>
</dbReference>
<feature type="domain" description="Large ribosomal subunit protein bL25 L25" evidence="6">
    <location>
        <begin position="9"/>
        <end position="99"/>
    </location>
</feature>
<evidence type="ECO:0000313" key="8">
    <source>
        <dbReference type="EMBL" id="TEB05984.1"/>
    </source>
</evidence>
<dbReference type="InterPro" id="IPR020057">
    <property type="entry name" value="Ribosomal_bL25_b-dom"/>
</dbReference>
<comment type="function">
    <text evidence="5">This is one of the proteins that binds to the 5S RNA in the ribosome where it forms part of the central protuberance.</text>
</comment>
<gene>
    <name evidence="8" type="primary">ctc_2</name>
    <name evidence="5" type="synonym">ctc</name>
    <name evidence="5" type="synonym">rplY</name>
    <name evidence="8" type="ORF">Psch_03026</name>
</gene>
<name>A0A4Y7RAK1_9FIRM</name>
<dbReference type="GO" id="GO:0003735">
    <property type="term" value="F:structural constituent of ribosome"/>
    <property type="evidence" value="ECO:0007669"/>
    <property type="project" value="InterPro"/>
</dbReference>
<organism evidence="8 9">
    <name type="scientific">Pelotomaculum schinkii</name>
    <dbReference type="NCBI Taxonomy" id="78350"/>
    <lineage>
        <taxon>Bacteria</taxon>
        <taxon>Bacillati</taxon>
        <taxon>Bacillota</taxon>
        <taxon>Clostridia</taxon>
        <taxon>Eubacteriales</taxon>
        <taxon>Desulfotomaculaceae</taxon>
        <taxon>Pelotomaculum</taxon>
    </lineage>
</organism>
<dbReference type="PANTHER" id="PTHR33284">
    <property type="entry name" value="RIBOSOMAL PROTEIN L25/GLN-TRNA SYNTHETASE, ANTI-CODON-BINDING DOMAIN-CONTAINING PROTEIN"/>
    <property type="match status" value="1"/>
</dbReference>
<evidence type="ECO:0000256" key="4">
    <source>
        <dbReference type="ARBA" id="ARBA00023274"/>
    </source>
</evidence>
<dbReference type="NCBIfam" id="TIGR00731">
    <property type="entry name" value="bL25_bact_ctc"/>
    <property type="match status" value="1"/>
</dbReference>
<dbReference type="HAMAP" id="MF_01334">
    <property type="entry name" value="Ribosomal_bL25_CTC"/>
    <property type="match status" value="1"/>
</dbReference>
<feature type="domain" description="Large ribosomal subunit protein bL25 beta" evidence="7">
    <location>
        <begin position="108"/>
        <end position="188"/>
    </location>
</feature>
<dbReference type="PANTHER" id="PTHR33284:SF1">
    <property type="entry name" value="RIBOSOMAL PROTEIN L25_GLN-TRNA SYNTHETASE, ANTI-CODON-BINDING DOMAIN-CONTAINING PROTEIN"/>
    <property type="match status" value="1"/>
</dbReference>
<keyword evidence="2 5" id="KW-0694">RNA-binding</keyword>
<evidence type="ECO:0000259" key="7">
    <source>
        <dbReference type="Pfam" id="PF14693"/>
    </source>
</evidence>
<dbReference type="Gene3D" id="2.40.240.10">
    <property type="entry name" value="Ribosomal Protein L25, Chain P"/>
    <property type="match status" value="1"/>
</dbReference>
<keyword evidence="9" id="KW-1185">Reference proteome</keyword>